<dbReference type="InterPro" id="IPR036434">
    <property type="entry name" value="Beta_cellobiohydrolase_sf"/>
</dbReference>
<reference evidence="2 3" key="1">
    <citation type="submission" date="2016-06" db="EMBL/GenBank/DDBJ databases">
        <authorList>
            <person name="Kjaerup R.B."/>
            <person name="Dalgaard T.S."/>
            <person name="Juul-Madsen H.R."/>
        </authorList>
    </citation>
    <scope>NUCLEOTIDE SEQUENCE [LARGE SCALE GENOMIC DNA]</scope>
    <source>
        <strain evidence="2 3">373-A1</strain>
    </source>
</reference>
<dbReference type="Gene3D" id="2.60.40.290">
    <property type="match status" value="1"/>
</dbReference>
<dbReference type="Proteomes" id="UP000092714">
    <property type="component" value="Unassembled WGS sequence"/>
</dbReference>
<dbReference type="SUPFAM" id="SSF49384">
    <property type="entry name" value="Carbohydrate-binding domain"/>
    <property type="match status" value="1"/>
</dbReference>
<dbReference type="InterPro" id="IPR001919">
    <property type="entry name" value="CBD2"/>
</dbReference>
<protein>
    <recommendedName>
        <fullName evidence="1">CBM2 domain-containing protein</fullName>
    </recommendedName>
</protein>
<dbReference type="RefSeq" id="WP_065254255.1">
    <property type="nucleotide sequence ID" value="NZ_CABJAZ010000002.1"/>
</dbReference>
<gene>
    <name evidence="2" type="ORF">CP373A1_02430</name>
</gene>
<sequence length="964" mass="107301">MHIKKRIKRMAAFVVFLGILFTLMPCKLTSASASGVPGKPTLSSDQYGVDYDGDYNITMNMYYGNNATSYKLYERYGINGEYKVISEGELTDGTPAVQSKVIEVRGRQNIGIYSYYAEFINSYGSACSDVLEVRVGKDGDAKIIIDKVDNEGIQYQTTIAQCKESYKITNRKNTSSKFSVISSNTSVVKASIKDGNTLVVEGVSAGRSGIKIVDESTGDIRQIGFRVKNSDGSLPGMPDYLSIGQVSEDTDNDLNFWKDTSNNDTNKRCDIRYIYVNGGPFGGWRSWTTEDGDRVKSYIRESLKLGMIPFFVYYNIPDSGESYELDLKHINDKAYMEGYYKDLKFFLDICNEYAGDETVGMIFEPDFLGYMMQQNKKDPSTISALVDTAYTSGVLEKGKDPTFENSVKGLVESINYTVRKEYKNSYFGWQFNIWSYDSTEIPNQGLLHKTEFIGWDNGRQFIKQVAQETADYYKSAGITSYDADFISIDKYGLDGAYEDNAATNPEGSKWLWNADIWNNYLLYTKTLHEVTEKPVILWQIPVGHLNSSEEPNPYNGGKFDDLTNAVGNYEDSAPTYFFGDTFNASSDARKEYFSKNLANDSKIKVEGNKITWGGHMEETKDAGVVSILFGAGVNASTDAVGSPAPDNYWWITKAQRYLKNPLSLDITINPPAPSDEKPLSPEISSSSLESNGNYTLKIKIPSNSKAKEYKLYENGKVIKNGSVATSETTVRHEILNKPTGTYMYQVELINGSASSTSQIITVKVSNNVVPPIDVPLKATLTVDKSSNDGNYNLAISIPEKSNAISYNLYEDDKIIKTGDVSILPQVINVNFTNKIKGTYVYRVDLINKDATTKSDTITVSCNPTVVENGIKVEYATTADWGTGANFQITIFNNTDMDLVNWTLCFDFDKKINSLPDVNFTQNGSTYTITPKSWNNVIPKGGKLVLFGGCEGNVNNLNIYNVKVN</sequence>
<dbReference type="SUPFAM" id="SSF81296">
    <property type="entry name" value="E set domains"/>
    <property type="match status" value="3"/>
</dbReference>
<evidence type="ECO:0000313" key="2">
    <source>
        <dbReference type="EMBL" id="OBY11799.1"/>
    </source>
</evidence>
<dbReference type="GO" id="GO:0030247">
    <property type="term" value="F:polysaccharide binding"/>
    <property type="evidence" value="ECO:0007669"/>
    <property type="project" value="UniProtKB-UniRule"/>
</dbReference>
<dbReference type="AlphaFoldDB" id="A0A1B8RSK7"/>
<evidence type="ECO:0000259" key="1">
    <source>
        <dbReference type="PROSITE" id="PS51173"/>
    </source>
</evidence>
<dbReference type="Pfam" id="PF00553">
    <property type="entry name" value="CBM_2"/>
    <property type="match status" value="1"/>
</dbReference>
<dbReference type="InterPro" id="IPR013783">
    <property type="entry name" value="Ig-like_fold"/>
</dbReference>
<dbReference type="EMBL" id="MAPZ01000010">
    <property type="protein sequence ID" value="OBY11799.1"/>
    <property type="molecule type" value="Genomic_DNA"/>
</dbReference>
<name>A0A1B8RSK7_9CLOT</name>
<dbReference type="GO" id="GO:0004553">
    <property type="term" value="F:hydrolase activity, hydrolyzing O-glycosyl compounds"/>
    <property type="evidence" value="ECO:0007669"/>
    <property type="project" value="InterPro"/>
</dbReference>
<dbReference type="InterPro" id="IPR008965">
    <property type="entry name" value="CBM2/CBM3_carb-bd_dom_sf"/>
</dbReference>
<dbReference type="GO" id="GO:0030245">
    <property type="term" value="P:cellulose catabolic process"/>
    <property type="evidence" value="ECO:0007669"/>
    <property type="project" value="InterPro"/>
</dbReference>
<evidence type="ECO:0000313" key="3">
    <source>
        <dbReference type="Proteomes" id="UP000092714"/>
    </source>
</evidence>
<dbReference type="eggNOG" id="COG3325">
    <property type="taxonomic scope" value="Bacteria"/>
</dbReference>
<feature type="domain" description="CBM2" evidence="1">
    <location>
        <begin position="863"/>
        <end position="964"/>
    </location>
</feature>
<dbReference type="Gene3D" id="2.60.40.10">
    <property type="entry name" value="Immunoglobulins"/>
    <property type="match status" value="3"/>
</dbReference>
<dbReference type="PROSITE" id="PS51173">
    <property type="entry name" value="CBM2"/>
    <property type="match status" value="1"/>
</dbReference>
<accession>A0A1B8RSK7</accession>
<comment type="caution">
    <text evidence="2">The sequence shown here is derived from an EMBL/GenBank/DDBJ whole genome shotgun (WGS) entry which is preliminary data.</text>
</comment>
<dbReference type="eggNOG" id="COG3979">
    <property type="taxonomic scope" value="Bacteria"/>
</dbReference>
<dbReference type="SUPFAM" id="SSF51989">
    <property type="entry name" value="Glycosyl hydrolases family 6, cellulases"/>
    <property type="match status" value="1"/>
</dbReference>
<dbReference type="InterPro" id="IPR012291">
    <property type="entry name" value="CBM2_carb-bd_dom_sf"/>
</dbReference>
<dbReference type="SMART" id="SM00637">
    <property type="entry name" value="CBD_II"/>
    <property type="match status" value="1"/>
</dbReference>
<proteinExistence type="predicted"/>
<keyword evidence="3" id="KW-1185">Reference proteome</keyword>
<organism evidence="2 3">
    <name type="scientific">Clostridium paraputrificum</name>
    <dbReference type="NCBI Taxonomy" id="29363"/>
    <lineage>
        <taxon>Bacteria</taxon>
        <taxon>Bacillati</taxon>
        <taxon>Bacillota</taxon>
        <taxon>Clostridia</taxon>
        <taxon>Eubacteriales</taxon>
        <taxon>Clostridiaceae</taxon>
        <taxon>Clostridium</taxon>
    </lineage>
</organism>
<dbReference type="InterPro" id="IPR014756">
    <property type="entry name" value="Ig_E-set"/>
</dbReference>
<dbReference type="OrthoDB" id="9802318at2"/>